<dbReference type="InterPro" id="IPR002831">
    <property type="entry name" value="Tscrpt_reg_TrmB_N"/>
</dbReference>
<name>A0A554LPT5_9BACT</name>
<proteinExistence type="predicted"/>
<evidence type="ECO:0000313" key="2">
    <source>
        <dbReference type="EMBL" id="TSC94891.1"/>
    </source>
</evidence>
<dbReference type="InterPro" id="IPR036390">
    <property type="entry name" value="WH_DNA-bd_sf"/>
</dbReference>
<dbReference type="Gene3D" id="1.10.10.10">
    <property type="entry name" value="Winged helix-like DNA-binding domain superfamily/Winged helix DNA-binding domain"/>
    <property type="match status" value="1"/>
</dbReference>
<dbReference type="InterPro" id="IPR051797">
    <property type="entry name" value="TrmB-like"/>
</dbReference>
<dbReference type="Proteomes" id="UP000316495">
    <property type="component" value="Unassembled WGS sequence"/>
</dbReference>
<protein>
    <submittedName>
        <fullName evidence="2">Transcriptional regulator, TrmB</fullName>
    </submittedName>
</protein>
<gene>
    <name evidence="2" type="ORF">Athens101428_97</name>
</gene>
<sequence>MSILNKLQKLSLSEIQSKAYIALLQIGEGSALQVSRNANLPKSTVFETLKSLNGLNLISKRSQGNKNIFFVSDPRIILDNIKEQARTAEDILPELRGLYKAFNKNAQVRFFEGPKAIEIIINETLMEAKELKLIGSISDTVEFYPKYFPRFSIQRVKRKIPLRILTNDSETAQENILLDKRKLRTTKIIQNKEFSSMIWMWSGKIGIIATRGKQFAMVIDEPGIFGIQTAMFDLIWDSLPESKQY</sequence>
<organism evidence="2 3">
    <name type="scientific">Candidatus Berkelbacteria bacterium Athens1014_28</name>
    <dbReference type="NCBI Taxonomy" id="2017145"/>
    <lineage>
        <taxon>Bacteria</taxon>
        <taxon>Candidatus Berkelbacteria</taxon>
    </lineage>
</organism>
<dbReference type="SUPFAM" id="SSF46785">
    <property type="entry name" value="Winged helix' DNA-binding domain"/>
    <property type="match status" value="1"/>
</dbReference>
<comment type="caution">
    <text evidence="2">The sequence shown here is derived from an EMBL/GenBank/DDBJ whole genome shotgun (WGS) entry which is preliminary data.</text>
</comment>
<evidence type="ECO:0000313" key="3">
    <source>
        <dbReference type="Proteomes" id="UP000316495"/>
    </source>
</evidence>
<dbReference type="PANTHER" id="PTHR34293">
    <property type="entry name" value="HTH-TYPE TRANSCRIPTIONAL REGULATOR TRMBL2"/>
    <property type="match status" value="1"/>
</dbReference>
<accession>A0A554LPT5</accession>
<feature type="domain" description="Transcription regulator TrmB N-terminal" evidence="1">
    <location>
        <begin position="7"/>
        <end position="74"/>
    </location>
</feature>
<evidence type="ECO:0000259" key="1">
    <source>
        <dbReference type="Pfam" id="PF01978"/>
    </source>
</evidence>
<dbReference type="EMBL" id="VMGN01000004">
    <property type="protein sequence ID" value="TSC94891.1"/>
    <property type="molecule type" value="Genomic_DNA"/>
</dbReference>
<dbReference type="AlphaFoldDB" id="A0A554LPT5"/>
<reference evidence="2 3" key="1">
    <citation type="submission" date="2017-07" db="EMBL/GenBank/DDBJ databases">
        <title>Mechanisms for carbon and nitrogen cycling indicate functional differentiation within the Candidate Phyla Radiation.</title>
        <authorList>
            <person name="Danczak R.E."/>
            <person name="Johnston M.D."/>
            <person name="Kenah C."/>
            <person name="Slattery M."/>
            <person name="Wrighton K.C."/>
            <person name="Wilkins M.J."/>
        </authorList>
    </citation>
    <scope>NUCLEOTIDE SEQUENCE [LARGE SCALE GENOMIC DNA]</scope>
    <source>
        <strain evidence="2">Athens1014_28</strain>
    </source>
</reference>
<dbReference type="Pfam" id="PF01978">
    <property type="entry name" value="TrmB"/>
    <property type="match status" value="1"/>
</dbReference>
<dbReference type="PANTHER" id="PTHR34293:SF1">
    <property type="entry name" value="HTH-TYPE TRANSCRIPTIONAL REGULATOR TRMBL2"/>
    <property type="match status" value="1"/>
</dbReference>
<dbReference type="InterPro" id="IPR036388">
    <property type="entry name" value="WH-like_DNA-bd_sf"/>
</dbReference>